<feature type="compositionally biased region" description="Polar residues" evidence="4">
    <location>
        <begin position="398"/>
        <end position="415"/>
    </location>
</feature>
<dbReference type="Pfam" id="PF13181">
    <property type="entry name" value="TPR_8"/>
    <property type="match status" value="1"/>
</dbReference>
<keyword evidence="7" id="KW-1185">Reference proteome</keyword>
<dbReference type="Gene3D" id="1.25.40.10">
    <property type="entry name" value="Tetratricopeptide repeat domain"/>
    <property type="match status" value="2"/>
</dbReference>
<dbReference type="EMBL" id="UZAN01039852">
    <property type="protein sequence ID" value="VDP67411.1"/>
    <property type="molecule type" value="Genomic_DNA"/>
</dbReference>
<proteinExistence type="predicted"/>
<protein>
    <submittedName>
        <fullName evidence="8">TPR_REGION domain-containing protein</fullName>
    </submittedName>
</protein>
<dbReference type="PROSITE" id="PS50005">
    <property type="entry name" value="TPR"/>
    <property type="match status" value="2"/>
</dbReference>
<dbReference type="PANTHER" id="PTHR44314:SF1">
    <property type="entry name" value="CILIA- AND FLAGELLA-ASSOCIATED PROTEIN 70"/>
    <property type="match status" value="1"/>
</dbReference>
<dbReference type="WBParaSite" id="ECPE_0000278601-mRNA-1">
    <property type="protein sequence ID" value="ECPE_0000278601-mRNA-1"/>
    <property type="gene ID" value="ECPE_0000278601"/>
</dbReference>
<reference evidence="8" key="1">
    <citation type="submission" date="2016-06" db="UniProtKB">
        <authorList>
            <consortium name="WormBaseParasite"/>
        </authorList>
    </citation>
    <scope>IDENTIFICATION</scope>
</reference>
<dbReference type="InterPro" id="IPR011990">
    <property type="entry name" value="TPR-like_helical_dom_sf"/>
</dbReference>
<dbReference type="Proteomes" id="UP000272942">
    <property type="component" value="Unassembled WGS sequence"/>
</dbReference>
<dbReference type="GO" id="GO:0031514">
    <property type="term" value="C:motile cilium"/>
    <property type="evidence" value="ECO:0007669"/>
    <property type="project" value="TreeGrafter"/>
</dbReference>
<evidence type="ECO:0000256" key="1">
    <source>
        <dbReference type="ARBA" id="ARBA00022737"/>
    </source>
</evidence>
<feature type="compositionally biased region" description="Basic and acidic residues" evidence="4">
    <location>
        <begin position="416"/>
        <end position="433"/>
    </location>
</feature>
<keyword evidence="1" id="KW-0677">Repeat</keyword>
<feature type="compositionally biased region" description="Polar residues" evidence="4">
    <location>
        <begin position="443"/>
        <end position="459"/>
    </location>
</feature>
<feature type="transmembrane region" description="Helical" evidence="5">
    <location>
        <begin position="1247"/>
        <end position="1271"/>
    </location>
</feature>
<keyword evidence="5" id="KW-1133">Transmembrane helix</keyword>
<evidence type="ECO:0000313" key="6">
    <source>
        <dbReference type="EMBL" id="VDP67411.1"/>
    </source>
</evidence>
<evidence type="ECO:0000256" key="4">
    <source>
        <dbReference type="SAM" id="MobiDB-lite"/>
    </source>
</evidence>
<reference evidence="6 7" key="2">
    <citation type="submission" date="2018-11" db="EMBL/GenBank/DDBJ databases">
        <authorList>
            <consortium name="Pathogen Informatics"/>
        </authorList>
    </citation>
    <scope>NUCLEOTIDE SEQUENCE [LARGE SCALE GENOMIC DNA]</scope>
    <source>
        <strain evidence="6 7">Egypt</strain>
    </source>
</reference>
<dbReference type="GO" id="GO:0003341">
    <property type="term" value="P:cilium movement"/>
    <property type="evidence" value="ECO:0007669"/>
    <property type="project" value="TreeGrafter"/>
</dbReference>
<evidence type="ECO:0000256" key="2">
    <source>
        <dbReference type="ARBA" id="ARBA00022803"/>
    </source>
</evidence>
<dbReference type="GO" id="GO:0070062">
    <property type="term" value="C:extracellular exosome"/>
    <property type="evidence" value="ECO:0007669"/>
    <property type="project" value="TreeGrafter"/>
</dbReference>
<keyword evidence="5" id="KW-0472">Membrane</keyword>
<dbReference type="InterPro" id="IPR019734">
    <property type="entry name" value="TPR_rpt"/>
</dbReference>
<organism evidence="8">
    <name type="scientific">Echinostoma caproni</name>
    <dbReference type="NCBI Taxonomy" id="27848"/>
    <lineage>
        <taxon>Eukaryota</taxon>
        <taxon>Metazoa</taxon>
        <taxon>Spiralia</taxon>
        <taxon>Lophotrochozoa</taxon>
        <taxon>Platyhelminthes</taxon>
        <taxon>Trematoda</taxon>
        <taxon>Digenea</taxon>
        <taxon>Plagiorchiida</taxon>
        <taxon>Echinostomata</taxon>
        <taxon>Echinostomatoidea</taxon>
        <taxon>Echinostomatidae</taxon>
        <taxon>Echinostoma</taxon>
    </lineage>
</organism>
<feature type="region of interest" description="Disordered" evidence="4">
    <location>
        <begin position="820"/>
        <end position="858"/>
    </location>
</feature>
<gene>
    <name evidence="6" type="ORF">ECPE_LOCUS2783</name>
</gene>
<dbReference type="OrthoDB" id="10262375at2759"/>
<feature type="repeat" description="TPR" evidence="3">
    <location>
        <begin position="651"/>
        <end position="684"/>
    </location>
</feature>
<evidence type="ECO:0000256" key="3">
    <source>
        <dbReference type="PROSITE-ProRule" id="PRU00339"/>
    </source>
</evidence>
<keyword evidence="5" id="KW-0812">Transmembrane</keyword>
<accession>A0A183A748</accession>
<dbReference type="SUPFAM" id="SSF48452">
    <property type="entry name" value="TPR-like"/>
    <property type="match status" value="1"/>
</dbReference>
<evidence type="ECO:0000313" key="7">
    <source>
        <dbReference type="Proteomes" id="UP000272942"/>
    </source>
</evidence>
<dbReference type="InterPro" id="IPR052628">
    <property type="entry name" value="CFAP70"/>
</dbReference>
<dbReference type="Pfam" id="PF13432">
    <property type="entry name" value="TPR_16"/>
    <property type="match status" value="2"/>
</dbReference>
<evidence type="ECO:0000313" key="8">
    <source>
        <dbReference type="WBParaSite" id="ECPE_0000278601-mRNA-1"/>
    </source>
</evidence>
<dbReference type="GO" id="GO:0060271">
    <property type="term" value="P:cilium assembly"/>
    <property type="evidence" value="ECO:0007669"/>
    <property type="project" value="TreeGrafter"/>
</dbReference>
<feature type="region of interest" description="Disordered" evidence="4">
    <location>
        <begin position="398"/>
        <end position="459"/>
    </location>
</feature>
<dbReference type="PANTHER" id="PTHR44314">
    <property type="entry name" value="CILIA- AND FLAGELLA-ASSOCIATED PROTEIN 70"/>
    <property type="match status" value="1"/>
</dbReference>
<feature type="repeat" description="TPR" evidence="3">
    <location>
        <begin position="999"/>
        <end position="1032"/>
    </location>
</feature>
<evidence type="ECO:0000256" key="5">
    <source>
        <dbReference type="SAM" id="Phobius"/>
    </source>
</evidence>
<name>A0A183A748_9TREM</name>
<dbReference type="SMART" id="SM00028">
    <property type="entry name" value="TPR"/>
    <property type="match status" value="8"/>
</dbReference>
<keyword evidence="2 3" id="KW-0802">TPR repeat</keyword>
<sequence>MTTNKEKDSGNKMQTSLLFEVKGVTGLSSVGEESKFTVKLEYNGSVVGESPKVDLVDGNAIYPNHVFKYIYPIKDISDLEFLVNNPFVITVNEFKQKEKKQKESKIDLIGEVAFDCLELIQGKRKLIHSSTTLMIGEVSIEKVLPLLKRIPANHGLEDPQVTIVISIDGWSIGKKELEECNMLFVHLDSLQSPPEKLSTKDSTSSFVTVLPLCSTTESDNVIQFNNGATRIPTDSDYYEKLRRWNQQNPAPGAVGYIPGSFQDNRFKLNEEDGDFRTPEYAAFRQTCDMERPKIVWNQERRCILTNDLGKTRIAAQKLWPVEIAKWQKSSATKGKKDNEAPLSFHGVAYVNLTPLIYPGATQIRGAYRVVPYVETEYVEKVKRPNSLLMESLNVSSTIPAGSQLNPKKNSTITTAKQERKQPGKPIPEEHEAVDGDTDPVGPQQPSSVTTEQNSSRLNSEGQYVEAQSFIVIEFRLARPLVPKRTAEEVEEKIQNYLNQRKPVPSRMLSAQKAVSEYHNQIAEVARYILAEFRKHELFYSLNSTGKYFAFKERLKFAVVKVVREKFFRTKPFDTQEDLQVFLRDLYVFLIDEMHVGLRQVLKPHEKFIQPDGVQLTIEQLHRFAQETHIMGDYELAKLYYREAIAREPGCSGHWLRFGQFHLRNRDLEQAEVCFHQVLELEPKHPTGLILYGLVAGLENRVEEATDFLEAAVFVDKQNVIAWTVLGLYYETIANDIGSEMALNEAVRLDSSTGSAEITKNAETESELTTSQGLLVDNLTTKHHNLADSLQELNLPKEDSHLEQKDLIGMDGFNVEQQGVLNDATKPGKPDSFGSRSSSQRTRRQGYPGRSSRGMKPSAKNTIVFGSRESSQGISPPQPSRSSLFLRVAEFLLDNNCYNLVSTALAHELIQQKKQINSFFLNGQPKSSAEILPSMPVDTEHTESPTASLLALPSRPDWLVQQFVQFHLARIRLILGSESTDLVAAESEVNWVTDLDPQCAEAWAQLGHLRYLSGDLEGAREMYERCLALTTWPPEDPHTLRLRLGTIYLKQEEFQKAKHTFLAASKESPTCLTWLGVGTACYRLGELDNAEQALIEANYLNNRNPTVWAYLSLICLKTMRQTEAEQTYKYAIKNYKSSLKHSKDRNELETGEPKHVTILTEEDILPRTDRILSADPTMLKSILKTSLGLDQDAETIDIPISLEDERRVSSVTLEMLMEREEIDIHPYGRGGIYEGLLYKRRENEKLNIIAIVIWIIFSSSVVMISLAVVFVAELSYYLHSEETAEDREAYCAFFKTCKETSSGS</sequence>